<name>A0A4C1UTL3_EUMVA</name>
<reference evidence="1 2" key="1">
    <citation type="journal article" date="2019" name="Commun. Biol.">
        <title>The bagworm genome reveals a unique fibroin gene that provides high tensile strength.</title>
        <authorList>
            <person name="Kono N."/>
            <person name="Nakamura H."/>
            <person name="Ohtoshi R."/>
            <person name="Tomita M."/>
            <person name="Numata K."/>
            <person name="Arakawa K."/>
        </authorList>
    </citation>
    <scope>NUCLEOTIDE SEQUENCE [LARGE SCALE GENOMIC DNA]</scope>
</reference>
<comment type="caution">
    <text evidence="1">The sequence shown here is derived from an EMBL/GenBank/DDBJ whole genome shotgun (WGS) entry which is preliminary data.</text>
</comment>
<proteinExistence type="predicted"/>
<keyword evidence="2" id="KW-1185">Reference proteome</keyword>
<evidence type="ECO:0000313" key="1">
    <source>
        <dbReference type="EMBL" id="GBP29332.1"/>
    </source>
</evidence>
<dbReference type="Proteomes" id="UP000299102">
    <property type="component" value="Unassembled WGS sequence"/>
</dbReference>
<dbReference type="AlphaFoldDB" id="A0A4C1UTL3"/>
<gene>
    <name evidence="1" type="ORF">EVAR_22703_1</name>
</gene>
<evidence type="ECO:0000313" key="2">
    <source>
        <dbReference type="Proteomes" id="UP000299102"/>
    </source>
</evidence>
<sequence>MGYLTAIYLLYAILNRESGGAGKNGIYETGRPQQGWQKPRHAVVRSFQLSGRNPVSGNGVGAHGVDFRYTKICRYSQGPSYAAVCAGRVSRLMIFRYALAAPAKAAAPFRAATAPRYTAASAELLKKCTHFTYARLYVSVLCTARCSTRF</sequence>
<organism evidence="1 2">
    <name type="scientific">Eumeta variegata</name>
    <name type="common">Bagworm moth</name>
    <name type="synonym">Eumeta japonica</name>
    <dbReference type="NCBI Taxonomy" id="151549"/>
    <lineage>
        <taxon>Eukaryota</taxon>
        <taxon>Metazoa</taxon>
        <taxon>Ecdysozoa</taxon>
        <taxon>Arthropoda</taxon>
        <taxon>Hexapoda</taxon>
        <taxon>Insecta</taxon>
        <taxon>Pterygota</taxon>
        <taxon>Neoptera</taxon>
        <taxon>Endopterygota</taxon>
        <taxon>Lepidoptera</taxon>
        <taxon>Glossata</taxon>
        <taxon>Ditrysia</taxon>
        <taxon>Tineoidea</taxon>
        <taxon>Psychidae</taxon>
        <taxon>Oiketicinae</taxon>
        <taxon>Eumeta</taxon>
    </lineage>
</organism>
<accession>A0A4C1UTL3</accession>
<protein>
    <submittedName>
        <fullName evidence="1">Uncharacterized protein</fullName>
    </submittedName>
</protein>
<dbReference type="EMBL" id="BGZK01000219">
    <property type="protein sequence ID" value="GBP29332.1"/>
    <property type="molecule type" value="Genomic_DNA"/>
</dbReference>